<evidence type="ECO:0000256" key="2">
    <source>
        <dbReference type="SAM" id="Phobius"/>
    </source>
</evidence>
<protein>
    <submittedName>
        <fullName evidence="4">Peptidoglycan DD-metalloendopeptidase family protein</fullName>
    </submittedName>
</protein>
<keyword evidence="2" id="KW-0812">Transmembrane</keyword>
<sequence length="266" mass="30292">MMRADQHVDQNQPTEKKKKVERDPEKAWKNNPNPWQKWDQSSTTLSKSNYIKEPDWSRYSTNHKKMKWWHRFTLKLLIAVALFLSVWTMFQSDQKWAQQGQAAVRRVLTEELNFTAVATWYNENFTGSPSLLPSFSQQREEMIKVDAPVQSLVVSPLEEGSLISTFAELLNGVELAAPALSPVRAMENGRIILVSEEQATIIIQHANKRISIYTGIGAEVRVNDWVEAGEMIGSLPASQSGSHSLLYFAIKEDDKYIDPLDVISID</sequence>
<dbReference type="EMBL" id="JBHUHO010000030">
    <property type="protein sequence ID" value="MFD2116472.1"/>
    <property type="molecule type" value="Genomic_DNA"/>
</dbReference>
<evidence type="ECO:0000313" key="5">
    <source>
        <dbReference type="Proteomes" id="UP001597362"/>
    </source>
</evidence>
<dbReference type="InterPro" id="IPR016047">
    <property type="entry name" value="M23ase_b-sheet_dom"/>
</dbReference>
<dbReference type="Gene3D" id="2.70.70.10">
    <property type="entry name" value="Glucose Permease (Domain IIA)"/>
    <property type="match status" value="1"/>
</dbReference>
<dbReference type="RefSeq" id="WP_377772667.1">
    <property type="nucleotide sequence ID" value="NZ_JBHUHO010000030.1"/>
</dbReference>
<name>A0ABW4YLI6_9BACL</name>
<gene>
    <name evidence="4" type="ORF">ACFSJH_12135</name>
</gene>
<evidence type="ECO:0000313" key="4">
    <source>
        <dbReference type="EMBL" id="MFD2116472.1"/>
    </source>
</evidence>
<dbReference type="PANTHER" id="PTHR21666">
    <property type="entry name" value="PEPTIDASE-RELATED"/>
    <property type="match status" value="1"/>
</dbReference>
<feature type="domain" description="M23ase beta-sheet core" evidence="3">
    <location>
        <begin position="171"/>
        <end position="259"/>
    </location>
</feature>
<reference evidence="5" key="1">
    <citation type="journal article" date="2019" name="Int. J. Syst. Evol. Microbiol.">
        <title>The Global Catalogue of Microorganisms (GCM) 10K type strain sequencing project: providing services to taxonomists for standard genome sequencing and annotation.</title>
        <authorList>
            <consortium name="The Broad Institute Genomics Platform"/>
            <consortium name="The Broad Institute Genome Sequencing Center for Infectious Disease"/>
            <person name="Wu L."/>
            <person name="Ma J."/>
        </authorList>
    </citation>
    <scope>NUCLEOTIDE SEQUENCE [LARGE SCALE GENOMIC DNA]</scope>
    <source>
        <strain evidence="5">GH52</strain>
    </source>
</reference>
<dbReference type="InterPro" id="IPR050570">
    <property type="entry name" value="Cell_wall_metabolism_enzyme"/>
</dbReference>
<feature type="region of interest" description="Disordered" evidence="1">
    <location>
        <begin position="1"/>
        <end position="41"/>
    </location>
</feature>
<dbReference type="Pfam" id="PF01551">
    <property type="entry name" value="Peptidase_M23"/>
    <property type="match status" value="1"/>
</dbReference>
<feature type="compositionally biased region" description="Basic and acidic residues" evidence="1">
    <location>
        <begin position="1"/>
        <end position="28"/>
    </location>
</feature>
<dbReference type="Proteomes" id="UP001597362">
    <property type="component" value="Unassembled WGS sequence"/>
</dbReference>
<dbReference type="PANTHER" id="PTHR21666:SF270">
    <property type="entry name" value="MUREIN HYDROLASE ACTIVATOR ENVC"/>
    <property type="match status" value="1"/>
</dbReference>
<dbReference type="CDD" id="cd12797">
    <property type="entry name" value="M23_peptidase"/>
    <property type="match status" value="1"/>
</dbReference>
<feature type="compositionally biased region" description="Polar residues" evidence="1">
    <location>
        <begin position="30"/>
        <end position="41"/>
    </location>
</feature>
<feature type="transmembrane region" description="Helical" evidence="2">
    <location>
        <begin position="72"/>
        <end position="90"/>
    </location>
</feature>
<evidence type="ECO:0000259" key="3">
    <source>
        <dbReference type="Pfam" id="PF01551"/>
    </source>
</evidence>
<organism evidence="4 5">
    <name type="scientific">Paenibacillus yanchengensis</name>
    <dbReference type="NCBI Taxonomy" id="2035833"/>
    <lineage>
        <taxon>Bacteria</taxon>
        <taxon>Bacillati</taxon>
        <taxon>Bacillota</taxon>
        <taxon>Bacilli</taxon>
        <taxon>Bacillales</taxon>
        <taxon>Paenibacillaceae</taxon>
        <taxon>Paenibacillus</taxon>
    </lineage>
</organism>
<keyword evidence="2" id="KW-0472">Membrane</keyword>
<dbReference type="InterPro" id="IPR011055">
    <property type="entry name" value="Dup_hybrid_motif"/>
</dbReference>
<dbReference type="SUPFAM" id="SSF51261">
    <property type="entry name" value="Duplicated hybrid motif"/>
    <property type="match status" value="1"/>
</dbReference>
<keyword evidence="5" id="KW-1185">Reference proteome</keyword>
<accession>A0ABW4YLI6</accession>
<proteinExistence type="predicted"/>
<comment type="caution">
    <text evidence="4">The sequence shown here is derived from an EMBL/GenBank/DDBJ whole genome shotgun (WGS) entry which is preliminary data.</text>
</comment>
<keyword evidence="2" id="KW-1133">Transmembrane helix</keyword>
<evidence type="ECO:0000256" key="1">
    <source>
        <dbReference type="SAM" id="MobiDB-lite"/>
    </source>
</evidence>